<dbReference type="AlphaFoldDB" id="A0A8H6WB34"/>
<dbReference type="GO" id="GO:0051539">
    <property type="term" value="F:4 iron, 4 sulfur cluster binding"/>
    <property type="evidence" value="ECO:0007669"/>
    <property type="project" value="UniProtKB-KW"/>
</dbReference>
<evidence type="ECO:0000256" key="1">
    <source>
        <dbReference type="ARBA" id="ARBA00001966"/>
    </source>
</evidence>
<feature type="domain" description="Serine dehydratase-like alpha subunit" evidence="16">
    <location>
        <begin position="242"/>
        <end position="570"/>
    </location>
</feature>
<keyword evidence="10" id="KW-0411">Iron-sulfur</keyword>
<dbReference type="GO" id="GO:0006094">
    <property type="term" value="P:gluconeogenesis"/>
    <property type="evidence" value="ECO:0007669"/>
    <property type="project" value="UniProtKB-KW"/>
</dbReference>
<evidence type="ECO:0000256" key="5">
    <source>
        <dbReference type="ARBA" id="ARBA00015422"/>
    </source>
</evidence>
<dbReference type="FunFam" id="3.30.1330.90:FF:000001">
    <property type="entry name" value="L-serine ammonia-lyase 1"/>
    <property type="match status" value="1"/>
</dbReference>
<dbReference type="InterPro" id="IPR005131">
    <property type="entry name" value="Ser_deHydtase_bsu"/>
</dbReference>
<keyword evidence="8" id="KW-0479">Metal-binding</keyword>
<dbReference type="GO" id="GO:0032040">
    <property type="term" value="C:small-subunit processome"/>
    <property type="evidence" value="ECO:0007669"/>
    <property type="project" value="TreeGrafter"/>
</dbReference>
<dbReference type="InterPro" id="IPR053940">
    <property type="entry name" value="UTP25_NTPase-like"/>
</dbReference>
<dbReference type="Pfam" id="PF06862">
    <property type="entry name" value="Utp25_C"/>
    <property type="match status" value="1"/>
</dbReference>
<evidence type="ECO:0000256" key="7">
    <source>
        <dbReference type="ARBA" id="ARBA00022485"/>
    </source>
</evidence>
<dbReference type="GO" id="GO:0000462">
    <property type="term" value="P:maturation of SSU-rRNA from tricistronic rRNA transcript (SSU-rRNA, 5.8S rRNA, LSU-rRNA)"/>
    <property type="evidence" value="ECO:0007669"/>
    <property type="project" value="TreeGrafter"/>
</dbReference>
<evidence type="ECO:0000256" key="6">
    <source>
        <dbReference type="ARBA" id="ARBA00022432"/>
    </source>
</evidence>
<dbReference type="Proteomes" id="UP000613580">
    <property type="component" value="Unassembled WGS sequence"/>
</dbReference>
<dbReference type="InterPro" id="IPR005130">
    <property type="entry name" value="Ser_deHydtase-like_asu"/>
</dbReference>
<keyword evidence="13" id="KW-0687">Ribonucleoprotein</keyword>
<evidence type="ECO:0000259" key="17">
    <source>
        <dbReference type="Pfam" id="PF03315"/>
    </source>
</evidence>
<comment type="cofactor">
    <cofactor evidence="1">
        <name>[4Fe-4S] cluster</name>
        <dbReference type="ChEBI" id="CHEBI:49883"/>
    </cofactor>
</comment>
<evidence type="ECO:0000256" key="14">
    <source>
        <dbReference type="ARBA" id="ARBA00031846"/>
    </source>
</evidence>
<evidence type="ECO:0000256" key="15">
    <source>
        <dbReference type="SAM" id="MobiDB-lite"/>
    </source>
</evidence>
<comment type="similarity">
    <text evidence="4">Belongs to the UTP25 family.</text>
</comment>
<evidence type="ECO:0000256" key="10">
    <source>
        <dbReference type="ARBA" id="ARBA00023014"/>
    </source>
</evidence>
<dbReference type="Pfam" id="PF03313">
    <property type="entry name" value="SDH_alpha"/>
    <property type="match status" value="1"/>
</dbReference>
<keyword evidence="11" id="KW-0456">Lyase</keyword>
<feature type="region of interest" description="Disordered" evidence="15">
    <location>
        <begin position="336"/>
        <end position="364"/>
    </location>
</feature>
<evidence type="ECO:0000256" key="13">
    <source>
        <dbReference type="ARBA" id="ARBA00023274"/>
    </source>
</evidence>
<evidence type="ECO:0000259" key="19">
    <source>
        <dbReference type="Pfam" id="PF22916"/>
    </source>
</evidence>
<evidence type="ECO:0000256" key="11">
    <source>
        <dbReference type="ARBA" id="ARBA00023239"/>
    </source>
</evidence>
<accession>A0A8H6WB34</accession>
<sequence>MTLSAALRRLGSLRPQFALHSLTVRRRMSNHAVISSFDLFSVGIGPSSSHTVGPMRSSNIFLLDLKELNLLDKVSTVKIGLYGSLAATGKGHHTPQAVVLGLEGSDPETIDPGTISSRYETILATQTLMLAGTHRIRFSMDRDMLWRWDQILTNQSGLTHPNGLRYSVYDENGDLLATNCYFSVGGGFVINDKTQSGENMFYKGVDKKLVHESRLHQASDGEPDGPPYPFASGNDLLELSRKHNMTIAQIVWDNESSFGYSDDDIHSKLMRIWSVMDDCIRAGVSTTETVLPGRLQLRRRAPMLYRRLMRGFYPGVAMPASNPLIASGDLALGVIESPDPDEPAPVPPAEAANASRRPAKSRPARVVGSFDHPLLPMPPRAGSQASAMDFLSCYAIAVNEVNAAGGRIVTSPTNGAAGIIPAVLKYIIEFVSDDREKSVITFLLTASAVGMLFKRGSTISAAEGGCQAEVGVACSMAAAGFAAVMGAPPAVILQAAEIGIEHNLGLTCDPIDGLVQRNSLGAVKAITAAQLAIASDGVFRVSLDEAIEAMRLTASDMSHKYKETSLSGLATGHVVLMASESTTTTKLLTLLNVSATKSTKRKWAAVDEYPSKKLNSRKTAHFEAEEKPAVTEIVVDTPEEVEEKLDDEEDDDAADDPYEAHFGRTPVLLSEAARAAVDQKSWSSSRRSFSALGQAVELVPEGQKAGLSSRKSVSGLRCLVLLVLTVAKLLERLEKPFRARQSKQSREQTEVQNDLLSALSSNRDVYIPSSSWEHKKSMREVIALHGLNHVTKKRRRVLKNNERLAHAAKSDPNGSPPEDVQDQGFTRPSVLILLPFRNSALEWFHALTSHTPSPAFQIENQARFLNEYGLGPGMVDKLAMAEPGTYPRDQIETFKGNVDDNFRIGVKLTRKSVKMFADFYGCDIILASPLGLRRSIEKEKSADYLSSIEVLVVDQMEALLMQNWEHVKFVLSHLNKLPKDSHDADFSRIKPWYLDGQAEYLRQSILLSALETPETRQLFNANLKNVAGKLRIERRWSPVQVPEGIEQNLTAFDCPNPKDEADRRFQYFTTQVLPQVLKSAVQSSNTVIFIPSSFDFIRVQNHFKKESGATFAVLSEYSSPQDISRARQSFFSGKKSFLLVSERFHFYKRYKIRGVRNLIFYGPPSNAEFYTELLSWPFIDEGVDSSDVTCRVIYCKYDWFQLERMAGTEAASELVRQ</sequence>
<gene>
    <name evidence="20" type="ORF">HMN09_00750900</name>
</gene>
<reference evidence="20" key="1">
    <citation type="submission" date="2020-05" db="EMBL/GenBank/DDBJ databases">
        <title>Mycena genomes resolve the evolution of fungal bioluminescence.</title>
        <authorList>
            <person name="Tsai I.J."/>
        </authorList>
    </citation>
    <scope>NUCLEOTIDE SEQUENCE</scope>
    <source>
        <strain evidence="20">110903Hualien_Pintung</strain>
    </source>
</reference>
<dbReference type="Pfam" id="PF22916">
    <property type="entry name" value="UTP25_NTPase-like"/>
    <property type="match status" value="1"/>
</dbReference>
<evidence type="ECO:0000256" key="4">
    <source>
        <dbReference type="ARBA" id="ARBA00009223"/>
    </source>
</evidence>
<dbReference type="GO" id="GO:0019843">
    <property type="term" value="F:rRNA binding"/>
    <property type="evidence" value="ECO:0007669"/>
    <property type="project" value="TreeGrafter"/>
</dbReference>
<dbReference type="InterPro" id="IPR027417">
    <property type="entry name" value="P-loop_NTPase"/>
</dbReference>
<dbReference type="Gene3D" id="3.40.50.300">
    <property type="entry name" value="P-loop containing nucleotide triphosphate hydrolases"/>
    <property type="match status" value="1"/>
</dbReference>
<proteinExistence type="inferred from homology"/>
<dbReference type="GO" id="GO:0034511">
    <property type="term" value="F:U3 snoRNA binding"/>
    <property type="evidence" value="ECO:0007669"/>
    <property type="project" value="InterPro"/>
</dbReference>
<comment type="function">
    <text evidence="2">DEAD-box RNA helicase-like protein required for pre-18S rRNA processing, specifically at sites A0, A1, and A2.</text>
</comment>
<dbReference type="InterPro" id="IPR029009">
    <property type="entry name" value="ASB_dom_sf"/>
</dbReference>
<feature type="domain" description="Serine dehydratase beta chain" evidence="17">
    <location>
        <begin position="35"/>
        <end position="193"/>
    </location>
</feature>
<evidence type="ECO:0000256" key="8">
    <source>
        <dbReference type="ARBA" id="ARBA00022723"/>
    </source>
</evidence>
<evidence type="ECO:0000313" key="21">
    <source>
        <dbReference type="Proteomes" id="UP000613580"/>
    </source>
</evidence>
<keyword evidence="6" id="KW-0312">Gluconeogenesis</keyword>
<dbReference type="PANTHER" id="PTHR12933">
    <property type="entry name" value="ORF PROTEIN-RELATED"/>
    <property type="match status" value="1"/>
</dbReference>
<dbReference type="Gene3D" id="3.30.1330.90">
    <property type="entry name" value="D-3-phosphoglycerate dehydrogenase, domain 3"/>
    <property type="match status" value="1"/>
</dbReference>
<dbReference type="InterPro" id="IPR010678">
    <property type="entry name" value="UTP25"/>
</dbReference>
<keyword evidence="21" id="KW-1185">Reference proteome</keyword>
<keyword evidence="7" id="KW-0004">4Fe-4S</keyword>
<evidence type="ECO:0000313" key="20">
    <source>
        <dbReference type="EMBL" id="KAF7305964.1"/>
    </source>
</evidence>
<dbReference type="GO" id="GO:0003941">
    <property type="term" value="F:L-serine ammonia-lyase activity"/>
    <property type="evidence" value="ECO:0007669"/>
    <property type="project" value="InterPro"/>
</dbReference>
<evidence type="ECO:0000256" key="9">
    <source>
        <dbReference type="ARBA" id="ARBA00023004"/>
    </source>
</evidence>
<dbReference type="GO" id="GO:0046872">
    <property type="term" value="F:metal ion binding"/>
    <property type="evidence" value="ECO:0007669"/>
    <property type="project" value="UniProtKB-KW"/>
</dbReference>
<dbReference type="EMBL" id="JACAZE010000009">
    <property type="protein sequence ID" value="KAF7305964.1"/>
    <property type="molecule type" value="Genomic_DNA"/>
</dbReference>
<keyword evidence="9" id="KW-0408">Iron</keyword>
<organism evidence="20 21">
    <name type="scientific">Mycena chlorophos</name>
    <name type="common">Agaric fungus</name>
    <name type="synonym">Agaricus chlorophos</name>
    <dbReference type="NCBI Taxonomy" id="658473"/>
    <lineage>
        <taxon>Eukaryota</taxon>
        <taxon>Fungi</taxon>
        <taxon>Dikarya</taxon>
        <taxon>Basidiomycota</taxon>
        <taxon>Agaricomycotina</taxon>
        <taxon>Agaricomycetes</taxon>
        <taxon>Agaricomycetidae</taxon>
        <taxon>Agaricales</taxon>
        <taxon>Marasmiineae</taxon>
        <taxon>Mycenaceae</taxon>
        <taxon>Mycena</taxon>
    </lineage>
</organism>
<evidence type="ECO:0000259" key="18">
    <source>
        <dbReference type="Pfam" id="PF06862"/>
    </source>
</evidence>
<dbReference type="PANTHER" id="PTHR12933:SF0">
    <property type="entry name" value="U3 SMALL NUCLEOLAR RNA-ASSOCIATED PROTEIN 25 HOMOLOG"/>
    <property type="match status" value="1"/>
</dbReference>
<feature type="domain" description="UTP25 C-terminal" evidence="18">
    <location>
        <begin position="1041"/>
        <end position="1216"/>
    </location>
</feature>
<evidence type="ECO:0000256" key="3">
    <source>
        <dbReference type="ARBA" id="ARBA00004604"/>
    </source>
</evidence>
<evidence type="ECO:0000259" key="16">
    <source>
        <dbReference type="Pfam" id="PF03313"/>
    </source>
</evidence>
<evidence type="ECO:0000256" key="2">
    <source>
        <dbReference type="ARBA" id="ARBA00002883"/>
    </source>
</evidence>
<dbReference type="Pfam" id="PF03315">
    <property type="entry name" value="SDH_beta"/>
    <property type="match status" value="1"/>
</dbReference>
<feature type="domain" description="UTP25 NTP hydrolase-like" evidence="19">
    <location>
        <begin position="763"/>
        <end position="1029"/>
    </location>
</feature>
<comment type="caution">
    <text evidence="20">The sequence shown here is derived from an EMBL/GenBank/DDBJ whole genome shotgun (WGS) entry which is preliminary data.</text>
</comment>
<evidence type="ECO:0000256" key="12">
    <source>
        <dbReference type="ARBA" id="ARBA00023242"/>
    </source>
</evidence>
<name>A0A8H6WB34_MYCCL</name>
<dbReference type="OrthoDB" id="10264378at2759"/>
<keyword evidence="12" id="KW-0539">Nucleus</keyword>
<protein>
    <recommendedName>
        <fullName evidence="5">U3 small nucleolar RNA-associated protein 25</fullName>
    </recommendedName>
    <alternativeName>
        <fullName evidence="14">U three protein 25</fullName>
    </alternativeName>
</protein>
<dbReference type="InterPro" id="IPR053939">
    <property type="entry name" value="UTP25_C"/>
</dbReference>
<comment type="subcellular location">
    <subcellularLocation>
        <location evidence="3">Nucleus</location>
        <location evidence="3">Nucleolus</location>
    </subcellularLocation>
</comment>
<dbReference type="SUPFAM" id="SSF143548">
    <property type="entry name" value="Serine metabolism enzymes domain"/>
    <property type="match status" value="1"/>
</dbReference>